<dbReference type="SUPFAM" id="SSF51161">
    <property type="entry name" value="Trimeric LpxA-like enzymes"/>
    <property type="match status" value="1"/>
</dbReference>
<evidence type="ECO:0000259" key="4">
    <source>
        <dbReference type="Pfam" id="PF17836"/>
    </source>
</evidence>
<name>A0A518EX23_9BACT</name>
<protein>
    <submittedName>
        <fullName evidence="5">UDP-N-acetylbacillosamine N-acetyltransferase</fullName>
        <ecNumber evidence="5">2.3.1.203</ecNumber>
    </submittedName>
</protein>
<feature type="active site" description="Proton acceptor" evidence="2">
    <location>
        <position position="144"/>
    </location>
</feature>
<dbReference type="InterPro" id="IPR050179">
    <property type="entry name" value="Trans_hexapeptide_repeat"/>
</dbReference>
<dbReference type="Gene3D" id="3.40.50.20">
    <property type="match status" value="1"/>
</dbReference>
<dbReference type="InterPro" id="IPR020019">
    <property type="entry name" value="AcTrfase_PglD-like"/>
</dbReference>
<dbReference type="RefSeq" id="WP_419190426.1">
    <property type="nucleotide sequence ID" value="NZ_CP036434.1"/>
</dbReference>
<proteinExistence type="inferred from homology"/>
<comment type="similarity">
    <text evidence="1">Belongs to the transferase hexapeptide repeat family.</text>
</comment>
<dbReference type="InterPro" id="IPR011004">
    <property type="entry name" value="Trimer_LpxA-like_sf"/>
</dbReference>
<dbReference type="NCBIfam" id="TIGR03570">
    <property type="entry name" value="NeuD_NnaD"/>
    <property type="match status" value="1"/>
</dbReference>
<reference evidence="5 6" key="1">
    <citation type="submission" date="2019-02" db="EMBL/GenBank/DDBJ databases">
        <title>Deep-cultivation of Planctomycetes and their phenomic and genomic characterization uncovers novel biology.</title>
        <authorList>
            <person name="Wiegand S."/>
            <person name="Jogler M."/>
            <person name="Boedeker C."/>
            <person name="Pinto D."/>
            <person name="Vollmers J."/>
            <person name="Rivas-Marin E."/>
            <person name="Kohn T."/>
            <person name="Peeters S.H."/>
            <person name="Heuer A."/>
            <person name="Rast P."/>
            <person name="Oberbeckmann S."/>
            <person name="Bunk B."/>
            <person name="Jeske O."/>
            <person name="Meyerdierks A."/>
            <person name="Storesund J.E."/>
            <person name="Kallscheuer N."/>
            <person name="Luecker S."/>
            <person name="Lage O.M."/>
            <person name="Pohl T."/>
            <person name="Merkel B.J."/>
            <person name="Hornburger P."/>
            <person name="Mueller R.-W."/>
            <person name="Bruemmer F."/>
            <person name="Labrenz M."/>
            <person name="Spormann A.M."/>
            <person name="Op den Camp H."/>
            <person name="Overmann J."/>
            <person name="Amann R."/>
            <person name="Jetten M.S.M."/>
            <person name="Mascher T."/>
            <person name="Medema M.H."/>
            <person name="Devos D.P."/>
            <person name="Kaster A.-K."/>
            <person name="Ovreas L."/>
            <person name="Rohde M."/>
            <person name="Galperin M.Y."/>
            <person name="Jogler C."/>
        </authorList>
    </citation>
    <scope>NUCLEOTIDE SEQUENCE [LARGE SCALE GENOMIC DNA]</scope>
    <source>
        <strain evidence="5 6">Poly30</strain>
    </source>
</reference>
<dbReference type="Gene3D" id="2.160.10.10">
    <property type="entry name" value="Hexapeptide repeat proteins"/>
    <property type="match status" value="1"/>
</dbReference>
<sequence length="216" mass="22838">MELSGGRKLLIAGASGFGKEVLFCAKDCFGLPAERLAEVACFLETLAFCETTRSVLGVPVISDAEFDPELYEVVVAIGDPGTRRKIVEGLPEGTRFRTLIHPSACVSDWVEIGAGSVITAGCVVTTDIRLGAHTHLNLLTTVGHDTVAGDYLTTAPGAKLSGSCHFGDRVYIGTNAAVRQGIRLCDDVTIGMGAMVVRDIEEPGVYVGSPAKRLER</sequence>
<evidence type="ECO:0000256" key="3">
    <source>
        <dbReference type="PIRSR" id="PIRSR620019-2"/>
    </source>
</evidence>
<evidence type="ECO:0000313" key="5">
    <source>
        <dbReference type="EMBL" id="QDV08646.1"/>
    </source>
</evidence>
<dbReference type="Pfam" id="PF14602">
    <property type="entry name" value="Hexapep_2"/>
    <property type="match status" value="1"/>
</dbReference>
<dbReference type="PANTHER" id="PTHR43300:SF7">
    <property type="entry name" value="UDP-N-ACETYLBACILLOSAMINE N-ACETYLTRANSFERASE"/>
    <property type="match status" value="1"/>
</dbReference>
<keyword evidence="5" id="KW-0808">Transferase</keyword>
<dbReference type="InterPro" id="IPR001451">
    <property type="entry name" value="Hexapep"/>
</dbReference>
<dbReference type="AlphaFoldDB" id="A0A518EX23"/>
<dbReference type="EC" id="2.3.1.203" evidence="5"/>
<gene>
    <name evidence="5" type="primary">pglD</name>
    <name evidence="5" type="ORF">Poly30_41990</name>
</gene>
<organism evidence="5 6">
    <name type="scientific">Saltatorellus ferox</name>
    <dbReference type="NCBI Taxonomy" id="2528018"/>
    <lineage>
        <taxon>Bacteria</taxon>
        <taxon>Pseudomonadati</taxon>
        <taxon>Planctomycetota</taxon>
        <taxon>Planctomycetia</taxon>
        <taxon>Planctomycetia incertae sedis</taxon>
        <taxon>Saltatorellus</taxon>
    </lineage>
</organism>
<keyword evidence="5" id="KW-0012">Acyltransferase</keyword>
<dbReference type="InterPro" id="IPR041561">
    <property type="entry name" value="PglD_N"/>
</dbReference>
<keyword evidence="6" id="KW-1185">Reference proteome</keyword>
<dbReference type="Proteomes" id="UP000320390">
    <property type="component" value="Chromosome"/>
</dbReference>
<evidence type="ECO:0000256" key="1">
    <source>
        <dbReference type="ARBA" id="ARBA00007274"/>
    </source>
</evidence>
<evidence type="ECO:0000256" key="2">
    <source>
        <dbReference type="PIRSR" id="PIRSR620019-1"/>
    </source>
</evidence>
<feature type="domain" description="PglD N-terminal" evidence="4">
    <location>
        <begin position="8"/>
        <end position="89"/>
    </location>
</feature>
<dbReference type="Pfam" id="PF17836">
    <property type="entry name" value="PglD_N"/>
    <property type="match status" value="1"/>
</dbReference>
<evidence type="ECO:0000313" key="6">
    <source>
        <dbReference type="Proteomes" id="UP000320390"/>
    </source>
</evidence>
<dbReference type="EMBL" id="CP036434">
    <property type="protein sequence ID" value="QDV08646.1"/>
    <property type="molecule type" value="Genomic_DNA"/>
</dbReference>
<dbReference type="GO" id="GO:0016746">
    <property type="term" value="F:acyltransferase activity"/>
    <property type="evidence" value="ECO:0007669"/>
    <property type="project" value="UniProtKB-KW"/>
</dbReference>
<dbReference type="CDD" id="cd03360">
    <property type="entry name" value="LbH_AT_putative"/>
    <property type="match status" value="1"/>
</dbReference>
<feature type="site" description="Increases basicity of active site His" evidence="2">
    <location>
        <position position="145"/>
    </location>
</feature>
<accession>A0A518EX23</accession>
<dbReference type="PANTHER" id="PTHR43300">
    <property type="entry name" value="ACETYLTRANSFERASE"/>
    <property type="match status" value="1"/>
</dbReference>
<feature type="binding site" evidence="3">
    <location>
        <position position="78"/>
    </location>
    <ligand>
        <name>substrate</name>
    </ligand>
</feature>